<dbReference type="SUPFAM" id="SSF52540">
    <property type="entry name" value="P-loop containing nucleoside triphosphate hydrolases"/>
    <property type="match status" value="2"/>
</dbReference>
<keyword evidence="4" id="KW-0418">Kinase</keyword>
<reference evidence="5" key="2">
    <citation type="journal article" date="2018" name="BMC Genomics">
        <title>A manually annotated Actinidia chinensis var. chinensis (kiwifruit) genome highlights the challenges associated with draft genomes and gene prediction in plants.</title>
        <authorList>
            <person name="Pilkington S.M."/>
            <person name="Crowhurst R."/>
            <person name="Hilario E."/>
            <person name="Nardozza S."/>
            <person name="Fraser L."/>
            <person name="Peng Y."/>
            <person name="Gunaseelan K."/>
            <person name="Simpson R."/>
            <person name="Tahir J."/>
            <person name="Deroles S.C."/>
            <person name="Templeton K."/>
            <person name="Luo Z."/>
            <person name="Davy M."/>
            <person name="Cheng C."/>
            <person name="McNeilage M."/>
            <person name="Scaglione D."/>
            <person name="Liu Y."/>
            <person name="Zhang Q."/>
            <person name="Datson P."/>
            <person name="De Silva N."/>
            <person name="Gardiner S.E."/>
            <person name="Bassett H."/>
            <person name="Chagne D."/>
            <person name="McCallum J."/>
            <person name="Dzierzon H."/>
            <person name="Deng C."/>
            <person name="Wang Y.Y."/>
            <person name="Barron L."/>
            <person name="Manako K."/>
            <person name="Bowen J."/>
            <person name="Foster T.M."/>
            <person name="Erridge Z.A."/>
            <person name="Tiffin H."/>
            <person name="Waite C.N."/>
            <person name="Davies K.M."/>
            <person name="Grierson E.P."/>
            <person name="Laing W.A."/>
            <person name="Kirk R."/>
            <person name="Chen X."/>
            <person name="Wood M."/>
            <person name="Montefiori M."/>
            <person name="Brummell D.A."/>
            <person name="Schwinn K.E."/>
            <person name="Catanach A."/>
            <person name="Fullerton C."/>
            <person name="Li D."/>
            <person name="Meiyalaghan S."/>
            <person name="Nieuwenhuizen N."/>
            <person name="Read N."/>
            <person name="Prakash R."/>
            <person name="Hunter D."/>
            <person name="Zhang H."/>
            <person name="McKenzie M."/>
            <person name="Knabel M."/>
            <person name="Harris A."/>
            <person name="Allan A.C."/>
            <person name="Gleave A."/>
            <person name="Chen A."/>
            <person name="Janssen B.J."/>
            <person name="Plunkett B."/>
            <person name="Ampomah-Dwamena C."/>
            <person name="Voogd C."/>
            <person name="Leif D."/>
            <person name="Lafferty D."/>
            <person name="Souleyre E.J.F."/>
            <person name="Varkonyi-Gasic E."/>
            <person name="Gambi F."/>
            <person name="Hanley J."/>
            <person name="Yao J.L."/>
            <person name="Cheung J."/>
            <person name="David K.M."/>
            <person name="Warren B."/>
            <person name="Marsh K."/>
            <person name="Snowden K.C."/>
            <person name="Lin-Wang K."/>
            <person name="Brian L."/>
            <person name="Martinez-Sanchez M."/>
            <person name="Wang M."/>
            <person name="Ileperuma N."/>
            <person name="Macnee N."/>
            <person name="Campin R."/>
            <person name="McAtee P."/>
            <person name="Drummond R.S.M."/>
            <person name="Espley R.V."/>
            <person name="Ireland H.S."/>
            <person name="Wu R."/>
            <person name="Atkinson R.G."/>
            <person name="Karunairetnam S."/>
            <person name="Bulley S."/>
            <person name="Chunkath S."/>
            <person name="Hanley Z."/>
            <person name="Storey R."/>
            <person name="Thrimawithana A.H."/>
            <person name="Thomson S."/>
            <person name="David C."/>
            <person name="Testolin R."/>
            <person name="Huang H."/>
            <person name="Hellens R.P."/>
            <person name="Schaffer R.J."/>
        </authorList>
    </citation>
    <scope>NUCLEOTIDE SEQUENCE [LARGE SCALE GENOMIC DNA]</scope>
    <source>
        <strain evidence="5">cv. Red5</strain>
    </source>
</reference>
<dbReference type="InterPro" id="IPR027417">
    <property type="entry name" value="P-loop_NTPase"/>
</dbReference>
<dbReference type="CDD" id="cd02028">
    <property type="entry name" value="UMPK_like"/>
    <property type="match status" value="2"/>
</dbReference>
<dbReference type="GO" id="GO:0016301">
    <property type="term" value="F:kinase activity"/>
    <property type="evidence" value="ECO:0007669"/>
    <property type="project" value="UniProtKB-KW"/>
</dbReference>
<keyword evidence="2" id="KW-1133">Transmembrane helix</keyword>
<dbReference type="GO" id="GO:0005524">
    <property type="term" value="F:ATP binding"/>
    <property type="evidence" value="ECO:0007669"/>
    <property type="project" value="InterPro"/>
</dbReference>
<dbReference type="PRINTS" id="PR00988">
    <property type="entry name" value="URIDINKINASE"/>
</dbReference>
<dbReference type="STRING" id="1590841.A0A2R6PGG9"/>
<evidence type="ECO:0000313" key="4">
    <source>
        <dbReference type="EMBL" id="PSR90971.1"/>
    </source>
</evidence>
<evidence type="ECO:0000256" key="2">
    <source>
        <dbReference type="SAM" id="Phobius"/>
    </source>
</evidence>
<proteinExistence type="predicted"/>
<dbReference type="InterPro" id="IPR003593">
    <property type="entry name" value="AAA+_ATPase"/>
</dbReference>
<protein>
    <submittedName>
        <fullName evidence="4">Uridine-cytidine kinase</fullName>
    </submittedName>
</protein>
<dbReference type="EMBL" id="NKQK01000025">
    <property type="protein sequence ID" value="PSR90971.1"/>
    <property type="molecule type" value="Genomic_DNA"/>
</dbReference>
<dbReference type="SMART" id="SM00382">
    <property type="entry name" value="AAA"/>
    <property type="match status" value="2"/>
</dbReference>
<evidence type="ECO:0000313" key="5">
    <source>
        <dbReference type="Proteomes" id="UP000241394"/>
    </source>
</evidence>
<feature type="region of interest" description="Disordered" evidence="1">
    <location>
        <begin position="908"/>
        <end position="927"/>
    </location>
</feature>
<dbReference type="InParanoid" id="A0A2R6PGG9"/>
<dbReference type="InterPro" id="IPR006083">
    <property type="entry name" value="PRK/URK"/>
</dbReference>
<keyword evidence="4" id="KW-0808">Transferase</keyword>
<evidence type="ECO:0000259" key="3">
    <source>
        <dbReference type="SMART" id="SM00382"/>
    </source>
</evidence>
<feature type="compositionally biased region" description="Low complexity" evidence="1">
    <location>
        <begin position="911"/>
        <end position="925"/>
    </location>
</feature>
<dbReference type="Pfam" id="PF00485">
    <property type="entry name" value="PRK"/>
    <property type="match status" value="2"/>
</dbReference>
<dbReference type="Gene3D" id="3.40.50.300">
    <property type="entry name" value="P-loop containing nucleotide triphosphate hydrolases"/>
    <property type="match status" value="2"/>
</dbReference>
<dbReference type="OrthoDB" id="738517at2759"/>
<dbReference type="Proteomes" id="UP000241394">
    <property type="component" value="Chromosome LG25"/>
</dbReference>
<dbReference type="SUPFAM" id="SSF55154">
    <property type="entry name" value="CYTH-like phosphatases"/>
    <property type="match status" value="1"/>
</dbReference>
<feature type="domain" description="AAA+ ATPase" evidence="3">
    <location>
        <begin position="522"/>
        <end position="668"/>
    </location>
</feature>
<organism evidence="4 5">
    <name type="scientific">Actinidia chinensis var. chinensis</name>
    <name type="common">Chinese soft-hair kiwi</name>
    <dbReference type="NCBI Taxonomy" id="1590841"/>
    <lineage>
        <taxon>Eukaryota</taxon>
        <taxon>Viridiplantae</taxon>
        <taxon>Streptophyta</taxon>
        <taxon>Embryophyta</taxon>
        <taxon>Tracheophyta</taxon>
        <taxon>Spermatophyta</taxon>
        <taxon>Magnoliopsida</taxon>
        <taxon>eudicotyledons</taxon>
        <taxon>Gunneridae</taxon>
        <taxon>Pentapetalae</taxon>
        <taxon>asterids</taxon>
        <taxon>Ericales</taxon>
        <taxon>Actinidiaceae</taxon>
        <taxon>Actinidia</taxon>
    </lineage>
</organism>
<name>A0A2R6PGG9_ACTCC</name>
<feature type="domain" description="AAA+ ATPase" evidence="3">
    <location>
        <begin position="61"/>
        <end position="211"/>
    </location>
</feature>
<keyword evidence="2" id="KW-0812">Transmembrane</keyword>
<gene>
    <name evidence="4" type="ORF">CEY00_Acc28268</name>
</gene>
<keyword evidence="2" id="KW-0472">Membrane</keyword>
<dbReference type="FunCoup" id="A0A2R6PGG9">
    <property type="interactions" value="1922"/>
</dbReference>
<feature type="transmembrane region" description="Helical" evidence="2">
    <location>
        <begin position="943"/>
        <end position="964"/>
    </location>
</feature>
<dbReference type="InterPro" id="IPR033469">
    <property type="entry name" value="CYTH-like_dom_sf"/>
</dbReference>
<keyword evidence="5" id="KW-1185">Reference proteome</keyword>
<dbReference type="AlphaFoldDB" id="A0A2R6PGG9"/>
<sequence length="969" mass="107943">MDDDVVKRVFQDGGRDFYQQPSTSSSSSSSILQSLPLHVSFDHGYYLLVKSIQELREKKEALVTVGIGGPSGSGKTSLADKVASVIGCTVVSMENYRVGVDDGNDLDSIDFDTLVQNLEDLINGKDTLTPVFDFQEKRRVGSKAITSSSSGVVIVDGTYALHARLRSLQDIRVAVVGGVHFSLLSKVQYDIGDACSLDYLIDSIFPLFRKHIEPDLHHAQIRINNSFVSSFREPIYKLKCKSEQSPNGNSAFTFHGKEAIMDNFIEMYLRPPSASEEARINDWIKVRQSGIRYYLSLGDQRIVDKHYIIRPKAEFEVGRMTLGGLLALGYTVVVSYKRVSTSVSNGNVSMSLETIDSLGETYMVLRGTNRKTVGAEASRMGINGPWITKSYLEMILERKGVPRINTPPLLPNASAYSNQETLIAAPKPLRITPNLVNRLEDLSQDSQPWTRSPTKSKMEPVLASWHFNSPDPPLADGSVIETDPSSFRDTLHLIPMPDSYDLDRGLLLAVQAIQALLENKGLPVIVGIGGPSGSGKTSLARKMANIVGCEVFSLENYYKSEQVKDFKYDEFNSLDLALLSKNFDGIRNFRRTKVPIFDLETGTRSGFKELEVSEDCGVVIFEGVYALHPDIRKSLDLWIAVVGGVHSHLISRVQRDKSRVGCFMSQNEIMTTVFPMFQQHIEPHLVHAHLKIRNDFDPVLSPESSLFVLKSKKQVAYQDILRILDSTKICSSVQNFTDVYFRLPGMPANGGQLAESDCIRVRICEGRFALLIREPIREGNFIVQPKVDFDISICTVAGLLNLGYKAVAYIEASAYIYQDGKILIEVDHLQDVPSTYLQIKGVNKEAVAAAGSTLKLDGSYTTKSYLQIILERLPVLERSSGGIQTQQAARLQELVEFIQSQCNNVMEKQGSSSASESSPSRENSPLEGIIEDMQSRIKKLERWHTINTVLWTFFMSALVGYSLYQRKRN</sequence>
<evidence type="ECO:0000256" key="1">
    <source>
        <dbReference type="SAM" id="MobiDB-lite"/>
    </source>
</evidence>
<dbReference type="OMA" id="YYKLKCR"/>
<dbReference type="PANTHER" id="PTHR10285">
    <property type="entry name" value="URIDINE KINASE"/>
    <property type="match status" value="1"/>
</dbReference>
<comment type="caution">
    <text evidence="4">The sequence shown here is derived from an EMBL/GenBank/DDBJ whole genome shotgun (WGS) entry which is preliminary data.</text>
</comment>
<dbReference type="Gramene" id="PSR90971">
    <property type="protein sequence ID" value="PSR90971"/>
    <property type="gene ID" value="CEY00_Acc28268"/>
</dbReference>
<accession>A0A2R6PGG9</accession>
<dbReference type="Gene3D" id="2.40.320.10">
    <property type="entry name" value="Hypothetical Protein Pfu-838710-001"/>
    <property type="match status" value="1"/>
</dbReference>
<reference evidence="4 5" key="1">
    <citation type="submission" date="2017-07" db="EMBL/GenBank/DDBJ databases">
        <title>An improved, manually edited Actinidia chinensis var. chinensis (kiwifruit) genome highlights the challenges associated with draft genomes and gene prediction in plants.</title>
        <authorList>
            <person name="Pilkington S."/>
            <person name="Crowhurst R."/>
            <person name="Hilario E."/>
            <person name="Nardozza S."/>
            <person name="Fraser L."/>
            <person name="Peng Y."/>
            <person name="Gunaseelan K."/>
            <person name="Simpson R."/>
            <person name="Tahir J."/>
            <person name="Deroles S."/>
            <person name="Templeton K."/>
            <person name="Luo Z."/>
            <person name="Davy M."/>
            <person name="Cheng C."/>
            <person name="Mcneilage M."/>
            <person name="Scaglione D."/>
            <person name="Liu Y."/>
            <person name="Zhang Q."/>
            <person name="Datson P."/>
            <person name="De Silva N."/>
            <person name="Gardiner S."/>
            <person name="Bassett H."/>
            <person name="Chagne D."/>
            <person name="Mccallum J."/>
            <person name="Dzierzon H."/>
            <person name="Deng C."/>
            <person name="Wang Y.-Y."/>
            <person name="Barron N."/>
            <person name="Manako K."/>
            <person name="Bowen J."/>
            <person name="Foster T."/>
            <person name="Erridge Z."/>
            <person name="Tiffin H."/>
            <person name="Waite C."/>
            <person name="Davies K."/>
            <person name="Grierson E."/>
            <person name="Laing W."/>
            <person name="Kirk R."/>
            <person name="Chen X."/>
            <person name="Wood M."/>
            <person name="Montefiori M."/>
            <person name="Brummell D."/>
            <person name="Schwinn K."/>
            <person name="Catanach A."/>
            <person name="Fullerton C."/>
            <person name="Li D."/>
            <person name="Meiyalaghan S."/>
            <person name="Nieuwenhuizen N."/>
            <person name="Read N."/>
            <person name="Prakash R."/>
            <person name="Hunter D."/>
            <person name="Zhang H."/>
            <person name="Mckenzie M."/>
            <person name="Knabel M."/>
            <person name="Harris A."/>
            <person name="Allan A."/>
            <person name="Chen A."/>
            <person name="Janssen B."/>
            <person name="Plunkett B."/>
            <person name="Dwamena C."/>
            <person name="Voogd C."/>
            <person name="Leif D."/>
            <person name="Lafferty D."/>
            <person name="Souleyre E."/>
            <person name="Varkonyi-Gasic E."/>
            <person name="Gambi F."/>
            <person name="Hanley J."/>
            <person name="Yao J.-L."/>
            <person name="Cheung J."/>
            <person name="David K."/>
            <person name="Warren B."/>
            <person name="Marsh K."/>
            <person name="Snowden K."/>
            <person name="Lin-Wang K."/>
            <person name="Brian L."/>
            <person name="Martinez-Sanchez M."/>
            <person name="Wang M."/>
            <person name="Ileperuma N."/>
            <person name="Macnee N."/>
            <person name="Campin R."/>
            <person name="Mcatee P."/>
            <person name="Drummond R."/>
            <person name="Espley R."/>
            <person name="Ireland H."/>
            <person name="Wu R."/>
            <person name="Atkinson R."/>
            <person name="Karunairetnam S."/>
            <person name="Bulley S."/>
            <person name="Chunkath S."/>
            <person name="Hanley Z."/>
            <person name="Storey R."/>
            <person name="Thrimawithana A."/>
            <person name="Thomson S."/>
            <person name="David C."/>
            <person name="Testolin R."/>
        </authorList>
    </citation>
    <scope>NUCLEOTIDE SEQUENCE [LARGE SCALE GENOMIC DNA]</scope>
    <source>
        <strain evidence="5">cv. Red5</strain>
        <tissue evidence="4">Young leaf</tissue>
    </source>
</reference>